<accession>A0A975GDH5</accession>
<feature type="transmembrane region" description="Helical" evidence="1">
    <location>
        <begin position="288"/>
        <end position="314"/>
    </location>
</feature>
<feature type="transmembrane region" description="Helical" evidence="1">
    <location>
        <begin position="123"/>
        <end position="150"/>
    </location>
</feature>
<dbReference type="EMBL" id="CP046072">
    <property type="protein sequence ID" value="QSZ42368.1"/>
    <property type="molecule type" value="Genomic_DNA"/>
</dbReference>
<evidence type="ECO:0000313" key="2">
    <source>
        <dbReference type="EMBL" id="QSZ42368.1"/>
    </source>
</evidence>
<dbReference type="RefSeq" id="WP_207561185.1">
    <property type="nucleotide sequence ID" value="NZ_CP046072.1"/>
</dbReference>
<name>A0A975GDH5_9BACT</name>
<dbReference type="AlphaFoldDB" id="A0A975GDH5"/>
<feature type="transmembrane region" description="Helical" evidence="1">
    <location>
        <begin position="28"/>
        <end position="47"/>
    </location>
</feature>
<evidence type="ECO:0000313" key="3">
    <source>
        <dbReference type="Proteomes" id="UP000671852"/>
    </source>
</evidence>
<organism evidence="2 3">
    <name type="scientific">Sulfurimonas aquatica</name>
    <dbReference type="NCBI Taxonomy" id="2672570"/>
    <lineage>
        <taxon>Bacteria</taxon>
        <taxon>Pseudomonadati</taxon>
        <taxon>Campylobacterota</taxon>
        <taxon>Epsilonproteobacteria</taxon>
        <taxon>Campylobacterales</taxon>
        <taxon>Sulfurimonadaceae</taxon>
        <taxon>Sulfurimonas</taxon>
    </lineage>
</organism>
<keyword evidence="1" id="KW-0812">Transmembrane</keyword>
<protein>
    <submittedName>
        <fullName evidence="2">Uncharacterized protein</fullName>
    </submittedName>
</protein>
<reference evidence="2" key="2">
    <citation type="submission" date="2021-04" db="EMBL/GenBank/DDBJ databases">
        <title>Isolation and characterization of a novel species of the genus Sulfurimonas.</title>
        <authorList>
            <person name="Fukui M."/>
        </authorList>
    </citation>
    <scope>NUCLEOTIDE SEQUENCE</scope>
    <source>
        <strain evidence="2">H1576</strain>
    </source>
</reference>
<reference evidence="2" key="1">
    <citation type="submission" date="2019-11" db="EMBL/GenBank/DDBJ databases">
        <authorList>
            <person name="Kojima H."/>
        </authorList>
    </citation>
    <scope>NUCLEOTIDE SEQUENCE</scope>
    <source>
        <strain evidence="2">H1576</strain>
    </source>
</reference>
<feature type="transmembrane region" description="Helical" evidence="1">
    <location>
        <begin position="247"/>
        <end position="268"/>
    </location>
</feature>
<keyword evidence="3" id="KW-1185">Reference proteome</keyword>
<evidence type="ECO:0000256" key="1">
    <source>
        <dbReference type="SAM" id="Phobius"/>
    </source>
</evidence>
<dbReference type="KEGG" id="saqt:GJV85_09705"/>
<gene>
    <name evidence="2" type="ORF">GJV85_09705</name>
</gene>
<proteinExistence type="predicted"/>
<dbReference type="Proteomes" id="UP000671852">
    <property type="component" value="Chromosome"/>
</dbReference>
<keyword evidence="1" id="KW-0472">Membrane</keyword>
<keyword evidence="1" id="KW-1133">Transmembrane helix</keyword>
<sequence>MNTLLIFTFLLNVDYTFIKKILPIVPKVFYFLTVLGLFQYFSLIDFLDPFFKFLAPRASAESLAYMGNRGVTLLASEPSRASYEFLFIYIAYRTIFLNQKFYLLSDLFLIIYMMFIIKSGVGLILSIIFLIIFYRLKFILLGAALVLTALPFMDELGGRSFDLLINILTINSIDSLFEMLLNASGFRLISIIASFNYGIMELIGGGIGNWEQSSIVALGLTGLDPMNISYFKWFGGGNWISIRPTSYFFAFMLDTGIVGIGILSIYLYRNLINYFKINKTSRNIIVFFVLYFFIIGSVGNPIPFVCLVVTLRFLKKKRLKYDYY</sequence>